<evidence type="ECO:0000256" key="8">
    <source>
        <dbReference type="ARBA" id="ARBA00023264"/>
    </source>
</evidence>
<dbReference type="EMBL" id="JACCFW010000001">
    <property type="protein sequence ID" value="NYJ73385.1"/>
    <property type="molecule type" value="Genomic_DNA"/>
</dbReference>
<dbReference type="PANTHER" id="PTHR12358:SF106">
    <property type="entry name" value="LIPID KINASE YEGS"/>
    <property type="match status" value="1"/>
</dbReference>
<keyword evidence="6" id="KW-0067">ATP-binding</keyword>
<evidence type="ECO:0000256" key="4">
    <source>
        <dbReference type="ARBA" id="ARBA00022741"/>
    </source>
</evidence>
<evidence type="ECO:0000256" key="1">
    <source>
        <dbReference type="ARBA" id="ARBA00001946"/>
    </source>
</evidence>
<evidence type="ECO:0000256" key="7">
    <source>
        <dbReference type="ARBA" id="ARBA00023209"/>
    </source>
</evidence>
<gene>
    <name evidence="10" type="ORF">HNR15_000348</name>
</gene>
<evidence type="ECO:0000259" key="9">
    <source>
        <dbReference type="PROSITE" id="PS50146"/>
    </source>
</evidence>
<dbReference type="GO" id="GO:0016301">
    <property type="term" value="F:kinase activity"/>
    <property type="evidence" value="ECO:0007669"/>
    <property type="project" value="UniProtKB-KW"/>
</dbReference>
<dbReference type="GO" id="GO:0005524">
    <property type="term" value="F:ATP binding"/>
    <property type="evidence" value="ECO:0007669"/>
    <property type="project" value="UniProtKB-KW"/>
</dbReference>
<accession>A0A853DGQ6</accession>
<evidence type="ECO:0000256" key="5">
    <source>
        <dbReference type="ARBA" id="ARBA00022777"/>
    </source>
</evidence>
<evidence type="ECO:0000313" key="10">
    <source>
        <dbReference type="EMBL" id="NYJ73385.1"/>
    </source>
</evidence>
<reference evidence="10 11" key="1">
    <citation type="submission" date="2020-07" db="EMBL/GenBank/DDBJ databases">
        <title>Sequencing the genomes of 1000 actinobacteria strains.</title>
        <authorList>
            <person name="Klenk H.-P."/>
        </authorList>
    </citation>
    <scope>NUCLEOTIDE SEQUENCE [LARGE SCALE GENOMIC DNA]</scope>
    <source>
        <strain evidence="10 11">DSM 29531</strain>
    </source>
</reference>
<keyword evidence="8" id="KW-1208">Phospholipid metabolism</keyword>
<dbReference type="GO" id="GO:0008654">
    <property type="term" value="P:phospholipid biosynthetic process"/>
    <property type="evidence" value="ECO:0007669"/>
    <property type="project" value="UniProtKB-KW"/>
</dbReference>
<dbReference type="SUPFAM" id="SSF111331">
    <property type="entry name" value="NAD kinase/diacylglycerol kinase-like"/>
    <property type="match status" value="1"/>
</dbReference>
<dbReference type="Gene3D" id="3.40.50.10330">
    <property type="entry name" value="Probable inorganic polyphosphate/atp-NAD kinase, domain 1"/>
    <property type="match status" value="1"/>
</dbReference>
<dbReference type="Proteomes" id="UP000571817">
    <property type="component" value="Unassembled WGS sequence"/>
</dbReference>
<dbReference type="Pfam" id="PF00781">
    <property type="entry name" value="DAGK_cat"/>
    <property type="match status" value="1"/>
</dbReference>
<evidence type="ECO:0000256" key="2">
    <source>
        <dbReference type="ARBA" id="ARBA00005983"/>
    </source>
</evidence>
<keyword evidence="11" id="KW-1185">Reference proteome</keyword>
<keyword evidence="4" id="KW-0547">Nucleotide-binding</keyword>
<dbReference type="InterPro" id="IPR016064">
    <property type="entry name" value="NAD/diacylglycerol_kinase_sf"/>
</dbReference>
<dbReference type="PANTHER" id="PTHR12358">
    <property type="entry name" value="SPHINGOSINE KINASE"/>
    <property type="match status" value="1"/>
</dbReference>
<dbReference type="Pfam" id="PF19279">
    <property type="entry name" value="YegS_C"/>
    <property type="match status" value="1"/>
</dbReference>
<dbReference type="InterPro" id="IPR017438">
    <property type="entry name" value="ATP-NAD_kinase_N"/>
</dbReference>
<dbReference type="Gene3D" id="2.60.200.40">
    <property type="match status" value="1"/>
</dbReference>
<comment type="caution">
    <text evidence="10">The sequence shown here is derived from an EMBL/GenBank/DDBJ whole genome shotgun (WGS) entry which is preliminary data.</text>
</comment>
<keyword evidence="3" id="KW-0808">Transferase</keyword>
<dbReference type="GO" id="GO:0005886">
    <property type="term" value="C:plasma membrane"/>
    <property type="evidence" value="ECO:0007669"/>
    <property type="project" value="TreeGrafter"/>
</dbReference>
<name>A0A853DGQ6_9MICO</name>
<comment type="similarity">
    <text evidence="2">Belongs to the diacylglycerol/lipid kinase family.</text>
</comment>
<feature type="domain" description="DAGKc" evidence="9">
    <location>
        <begin position="1"/>
        <end position="93"/>
    </location>
</feature>
<organism evidence="10 11">
    <name type="scientific">Allobranchiibius huperziae</name>
    <dbReference type="NCBI Taxonomy" id="1874116"/>
    <lineage>
        <taxon>Bacteria</taxon>
        <taxon>Bacillati</taxon>
        <taxon>Actinomycetota</taxon>
        <taxon>Actinomycetes</taxon>
        <taxon>Micrococcales</taxon>
        <taxon>Dermacoccaceae</taxon>
        <taxon>Allobranchiibius</taxon>
    </lineage>
</organism>
<proteinExistence type="inferred from homology"/>
<dbReference type="InterPro" id="IPR001206">
    <property type="entry name" value="Diacylglycerol_kinase_cat_dom"/>
</dbReference>
<keyword evidence="5 10" id="KW-0418">Kinase</keyword>
<keyword evidence="7" id="KW-0443">Lipid metabolism</keyword>
<keyword evidence="7" id="KW-0444">Lipid biosynthesis</keyword>
<dbReference type="AlphaFoldDB" id="A0A853DGQ6"/>
<evidence type="ECO:0000256" key="6">
    <source>
        <dbReference type="ARBA" id="ARBA00022840"/>
    </source>
</evidence>
<evidence type="ECO:0000313" key="11">
    <source>
        <dbReference type="Proteomes" id="UP000571817"/>
    </source>
</evidence>
<dbReference type="InterPro" id="IPR050187">
    <property type="entry name" value="Lipid_Phosphate_FormReg"/>
</dbReference>
<evidence type="ECO:0000256" key="3">
    <source>
        <dbReference type="ARBA" id="ARBA00022679"/>
    </source>
</evidence>
<comment type="cofactor">
    <cofactor evidence="1">
        <name>Mg(2+)</name>
        <dbReference type="ChEBI" id="CHEBI:18420"/>
    </cofactor>
</comment>
<dbReference type="InterPro" id="IPR045540">
    <property type="entry name" value="YegS/DAGK_C"/>
</dbReference>
<dbReference type="PROSITE" id="PS50146">
    <property type="entry name" value="DAGK"/>
    <property type="match status" value="1"/>
</dbReference>
<sequence>MRSTVSPGIEAADDLVADTGEGEVCVAVGGDGMVSSVAAAAVRHGVTLGIAPAGRGNDFARQLGIPRHGELLASLLRDGDVRPVDAIGVSDRVVVGSVYAGVDSLASQLVNEMKRVPGALQYPLGALRAMATFPVTTYRVTVDGAEHTFEGFTVVAANSGYYGKGMHIAPDADPRDGLLDVLLLGAGSRASFIRKLPQVYRGTHTANAEIVVLRGREVRIEADGVQAYADGDPLAPLPITATVLPGALRIISPDPSAVTR</sequence>
<protein>
    <submittedName>
        <fullName evidence="10">YegS/Rv2252/BmrU family lipid kinase</fullName>
    </submittedName>
</protein>
<keyword evidence="7" id="KW-0594">Phospholipid biosynthesis</keyword>